<dbReference type="GO" id="GO:0000009">
    <property type="term" value="F:alpha-1,6-mannosyltransferase activity"/>
    <property type="evidence" value="ECO:0007669"/>
    <property type="project" value="InterPro"/>
</dbReference>
<evidence type="ECO:0000256" key="5">
    <source>
        <dbReference type="ARBA" id="ARBA00022502"/>
    </source>
</evidence>
<keyword evidence="8" id="KW-0812">Transmembrane</keyword>
<dbReference type="PANTHER" id="PTHR12468:SF2">
    <property type="entry name" value="GPI MANNOSYLTRANSFERASE 2"/>
    <property type="match status" value="1"/>
</dbReference>
<evidence type="ECO:0000256" key="6">
    <source>
        <dbReference type="ARBA" id="ARBA00022676"/>
    </source>
</evidence>
<evidence type="ECO:0000256" key="10">
    <source>
        <dbReference type="ARBA" id="ARBA00022989"/>
    </source>
</evidence>
<proteinExistence type="inferred from homology"/>
<dbReference type="Pfam" id="PF04188">
    <property type="entry name" value="Mannosyl_trans2"/>
    <property type="match status" value="1"/>
</dbReference>
<protein>
    <recommendedName>
        <fullName evidence="4 12">GPI mannosyltransferase 2</fullName>
        <ecNumber evidence="12">2.4.1.-</ecNumber>
    </recommendedName>
</protein>
<evidence type="ECO:0000256" key="13">
    <source>
        <dbReference type="SAM" id="MobiDB-lite"/>
    </source>
</evidence>
<keyword evidence="6 12" id="KW-0328">Glycosyltransferase</keyword>
<keyword evidence="10" id="KW-1133">Transmembrane helix</keyword>
<evidence type="ECO:0000256" key="9">
    <source>
        <dbReference type="ARBA" id="ARBA00022824"/>
    </source>
</evidence>
<keyword evidence="5 12" id="KW-0337">GPI-anchor biosynthesis</keyword>
<feature type="region of interest" description="Disordered" evidence="13">
    <location>
        <begin position="1"/>
        <end position="31"/>
    </location>
</feature>
<keyword evidence="9 12" id="KW-0256">Endoplasmic reticulum</keyword>
<dbReference type="EC" id="2.4.1.-" evidence="12"/>
<dbReference type="Proteomes" id="UP000673691">
    <property type="component" value="Unassembled WGS sequence"/>
</dbReference>
<name>A0A8H7ZUT2_9FUNG</name>
<dbReference type="AlphaFoldDB" id="A0A8H7ZUT2"/>
<evidence type="ECO:0000256" key="11">
    <source>
        <dbReference type="ARBA" id="ARBA00023136"/>
    </source>
</evidence>
<evidence type="ECO:0000256" key="7">
    <source>
        <dbReference type="ARBA" id="ARBA00022679"/>
    </source>
</evidence>
<dbReference type="UniPathway" id="UPA00196"/>
<comment type="function">
    <text evidence="12">Mannosyltransferase involved in glycosylphosphatidylinositol-anchor biosynthesis.</text>
</comment>
<evidence type="ECO:0000256" key="3">
    <source>
        <dbReference type="ARBA" id="ARBA00008698"/>
    </source>
</evidence>
<comment type="pathway">
    <text evidence="2 12">Glycolipid biosynthesis; glycosylphosphatidylinositol-anchor biosynthesis.</text>
</comment>
<dbReference type="OrthoDB" id="10252502at2759"/>
<dbReference type="GO" id="GO:0006506">
    <property type="term" value="P:GPI anchor biosynthetic process"/>
    <property type="evidence" value="ECO:0007669"/>
    <property type="project" value="UniProtKB-UniPathway"/>
</dbReference>
<evidence type="ECO:0000313" key="15">
    <source>
        <dbReference type="Proteomes" id="UP000673691"/>
    </source>
</evidence>
<keyword evidence="7 12" id="KW-0808">Transferase</keyword>
<comment type="subcellular location">
    <subcellularLocation>
        <location evidence="1 12">Endoplasmic reticulum membrane</location>
        <topology evidence="1 12">Multi-pass membrane protein</topology>
    </subcellularLocation>
</comment>
<gene>
    <name evidence="14" type="ORF">BJ554DRAFT_8142</name>
</gene>
<evidence type="ECO:0000256" key="4">
    <source>
        <dbReference type="ARBA" id="ARBA00013795"/>
    </source>
</evidence>
<sequence>MRLPSPGADADARHRLGAVPNPFRDGDLGEADDYGVQRAGLGARGHGARPGAPRARTVLKLATISRLVAVAWAALSFVAVGEYDKSAGLSLGPPSPDGDAGRLPPYDFWAAAQANSAPPRTPWDCLLTGRECSVSTVVGAVRRLIRPLVRWDALHFRHIAEEGYIWEHEFAFFPLLPAVMRLGAETGEDEATEFTRIRVSGVNGTVSGSFLTRFGDVAFYPVLCMSLGGICSSSSTVADPSPSRPGGTRWNFVHERLCCLCRASAVP</sequence>
<keyword evidence="11" id="KW-0472">Membrane</keyword>
<comment type="caution">
    <text evidence="14">The sequence shown here is derived from an EMBL/GenBank/DDBJ whole genome shotgun (WGS) entry which is preliminary data.</text>
</comment>
<evidence type="ECO:0000313" key="14">
    <source>
        <dbReference type="EMBL" id="KAG5459884.1"/>
    </source>
</evidence>
<evidence type="ECO:0000256" key="1">
    <source>
        <dbReference type="ARBA" id="ARBA00004477"/>
    </source>
</evidence>
<evidence type="ECO:0000256" key="2">
    <source>
        <dbReference type="ARBA" id="ARBA00004687"/>
    </source>
</evidence>
<dbReference type="GO" id="GO:0005789">
    <property type="term" value="C:endoplasmic reticulum membrane"/>
    <property type="evidence" value="ECO:0007669"/>
    <property type="project" value="UniProtKB-SubCell"/>
</dbReference>
<dbReference type="GO" id="GO:0004376">
    <property type="term" value="F:GPI mannosyltransferase activity"/>
    <property type="evidence" value="ECO:0007669"/>
    <property type="project" value="InterPro"/>
</dbReference>
<organism evidence="14 15">
    <name type="scientific">Olpidium bornovanus</name>
    <dbReference type="NCBI Taxonomy" id="278681"/>
    <lineage>
        <taxon>Eukaryota</taxon>
        <taxon>Fungi</taxon>
        <taxon>Fungi incertae sedis</taxon>
        <taxon>Olpidiomycota</taxon>
        <taxon>Olpidiomycotina</taxon>
        <taxon>Olpidiomycetes</taxon>
        <taxon>Olpidiales</taxon>
        <taxon>Olpidiaceae</taxon>
        <taxon>Olpidium</taxon>
    </lineage>
</organism>
<evidence type="ECO:0000256" key="8">
    <source>
        <dbReference type="ARBA" id="ARBA00022692"/>
    </source>
</evidence>
<keyword evidence="15" id="KW-1185">Reference proteome</keyword>
<accession>A0A8H7ZUT2</accession>
<dbReference type="PANTHER" id="PTHR12468">
    <property type="entry name" value="GPI MANNOSYLTRANSFERASE 2"/>
    <property type="match status" value="1"/>
</dbReference>
<reference evidence="14 15" key="1">
    <citation type="journal article" name="Sci. Rep.">
        <title>Genome-scale phylogenetic analyses confirm Olpidium as the closest living zoosporic fungus to the non-flagellated, terrestrial fungi.</title>
        <authorList>
            <person name="Chang Y."/>
            <person name="Rochon D."/>
            <person name="Sekimoto S."/>
            <person name="Wang Y."/>
            <person name="Chovatia M."/>
            <person name="Sandor L."/>
            <person name="Salamov A."/>
            <person name="Grigoriev I.V."/>
            <person name="Stajich J.E."/>
            <person name="Spatafora J.W."/>
        </authorList>
    </citation>
    <scope>NUCLEOTIDE SEQUENCE [LARGE SCALE GENOMIC DNA]</scope>
    <source>
        <strain evidence="14">S191</strain>
    </source>
</reference>
<evidence type="ECO:0000256" key="12">
    <source>
        <dbReference type="RuleBase" id="RU363112"/>
    </source>
</evidence>
<feature type="non-terminal residue" evidence="14">
    <location>
        <position position="267"/>
    </location>
</feature>
<comment type="similarity">
    <text evidence="3 12">Belongs to the PIGV family.</text>
</comment>
<dbReference type="GO" id="GO:0031501">
    <property type="term" value="C:mannosyltransferase complex"/>
    <property type="evidence" value="ECO:0007669"/>
    <property type="project" value="TreeGrafter"/>
</dbReference>
<dbReference type="EMBL" id="JAEFCI010006130">
    <property type="protein sequence ID" value="KAG5459884.1"/>
    <property type="molecule type" value="Genomic_DNA"/>
</dbReference>
<dbReference type="InterPro" id="IPR007315">
    <property type="entry name" value="PIG-V/Gpi18"/>
</dbReference>